<feature type="transmembrane region" description="Helical" evidence="1">
    <location>
        <begin position="12"/>
        <end position="35"/>
    </location>
</feature>
<keyword evidence="4" id="KW-1185">Reference proteome</keyword>
<dbReference type="Proteomes" id="UP001238163">
    <property type="component" value="Unassembled WGS sequence"/>
</dbReference>
<sequence>MTNKVGRFFSFTLIELLVVIAIIAILAAMLLPALAKAREKARAISCTSNLKQVGLGMRQYVDDHNGTFQYVVVDGGNNLNAGAWPANLTNIDFRTLKWAEHYWGIVLYSYVGDKKSFGCPSAVAPDHYPSSEPLANIAKYASYGLPGCFLHGKNEVAIKNPSETVFCQDSYEHCYDNNGDMPFEGLTQWGGTAARRYEYFRHNSQGNVVWVDGHVSSIRENLYHPRKWWDFSLQ</sequence>
<reference evidence="3" key="1">
    <citation type="submission" date="2023-07" db="EMBL/GenBank/DDBJ databases">
        <title>Genomic Encyclopedia of Type Strains, Phase IV (KMG-IV): sequencing the most valuable type-strain genomes for metagenomic binning, comparative biology and taxonomic classification.</title>
        <authorList>
            <person name="Goeker M."/>
        </authorList>
    </citation>
    <scope>NUCLEOTIDE SEQUENCE</scope>
    <source>
        <strain evidence="3">DSM 24202</strain>
    </source>
</reference>
<keyword evidence="1" id="KW-0472">Membrane</keyword>
<dbReference type="Gene3D" id="3.30.700.10">
    <property type="entry name" value="Glycoprotein, Type 4 Pilin"/>
    <property type="match status" value="1"/>
</dbReference>
<feature type="domain" description="DUF1559" evidence="2">
    <location>
        <begin position="36"/>
        <end position="66"/>
    </location>
</feature>
<proteinExistence type="predicted"/>
<dbReference type="PANTHER" id="PTHR30093:SF2">
    <property type="entry name" value="TYPE II SECRETION SYSTEM PROTEIN H"/>
    <property type="match status" value="1"/>
</dbReference>
<evidence type="ECO:0000259" key="2">
    <source>
        <dbReference type="Pfam" id="PF07596"/>
    </source>
</evidence>
<dbReference type="Pfam" id="PF07596">
    <property type="entry name" value="SBP_bac_10"/>
    <property type="match status" value="1"/>
</dbReference>
<dbReference type="InterPro" id="IPR045584">
    <property type="entry name" value="Pilin-like"/>
</dbReference>
<name>A0AAE4APD8_9BACT</name>
<keyword evidence="1" id="KW-0812">Transmembrane</keyword>
<protein>
    <submittedName>
        <fullName evidence="3">Prepilin-type processing-associated H-X9-DG protein/prepilin-type N-terminal cleavage/methylation domain-containing protein</fullName>
    </submittedName>
</protein>
<accession>A0AAE4APD8</accession>
<evidence type="ECO:0000313" key="4">
    <source>
        <dbReference type="Proteomes" id="UP001238163"/>
    </source>
</evidence>
<gene>
    <name evidence="3" type="ORF">J3R75_002698</name>
</gene>
<organism evidence="3 4">
    <name type="scientific">Oligosphaera ethanolica</name>
    <dbReference type="NCBI Taxonomy" id="760260"/>
    <lineage>
        <taxon>Bacteria</taxon>
        <taxon>Pseudomonadati</taxon>
        <taxon>Lentisphaerota</taxon>
        <taxon>Oligosphaeria</taxon>
        <taxon>Oligosphaerales</taxon>
        <taxon>Oligosphaeraceae</taxon>
        <taxon>Oligosphaera</taxon>
    </lineage>
</organism>
<dbReference type="EMBL" id="JAUSVL010000001">
    <property type="protein sequence ID" value="MDQ0290591.1"/>
    <property type="molecule type" value="Genomic_DNA"/>
</dbReference>
<dbReference type="NCBIfam" id="TIGR02532">
    <property type="entry name" value="IV_pilin_GFxxxE"/>
    <property type="match status" value="1"/>
</dbReference>
<evidence type="ECO:0000313" key="3">
    <source>
        <dbReference type="EMBL" id="MDQ0290591.1"/>
    </source>
</evidence>
<dbReference type="InterPro" id="IPR011453">
    <property type="entry name" value="DUF1559"/>
</dbReference>
<comment type="caution">
    <text evidence="3">The sequence shown here is derived from an EMBL/GenBank/DDBJ whole genome shotgun (WGS) entry which is preliminary data.</text>
</comment>
<keyword evidence="1" id="KW-1133">Transmembrane helix</keyword>
<dbReference type="SUPFAM" id="SSF54523">
    <property type="entry name" value="Pili subunits"/>
    <property type="match status" value="1"/>
</dbReference>
<dbReference type="Pfam" id="PF07963">
    <property type="entry name" value="N_methyl"/>
    <property type="match status" value="1"/>
</dbReference>
<evidence type="ECO:0000256" key="1">
    <source>
        <dbReference type="SAM" id="Phobius"/>
    </source>
</evidence>
<dbReference type="InterPro" id="IPR012902">
    <property type="entry name" value="N_methyl_site"/>
</dbReference>
<dbReference type="RefSeq" id="WP_307262226.1">
    <property type="nucleotide sequence ID" value="NZ_JAUSVL010000001.1"/>
</dbReference>
<dbReference type="PANTHER" id="PTHR30093">
    <property type="entry name" value="GENERAL SECRETION PATHWAY PROTEIN G"/>
    <property type="match status" value="1"/>
</dbReference>
<dbReference type="AlphaFoldDB" id="A0AAE4APD8"/>